<dbReference type="AlphaFoldDB" id="A0A6G1MPH5"/>
<dbReference type="Gene3D" id="1.10.3550.20">
    <property type="match status" value="1"/>
</dbReference>
<evidence type="ECO:0000259" key="1">
    <source>
        <dbReference type="Pfam" id="PF09511"/>
    </source>
</evidence>
<name>A0A6G1MPH5_ORBOL</name>
<feature type="domain" description="T4 RNA ligase 1 C-terminal" evidence="2">
    <location>
        <begin position="256"/>
        <end position="349"/>
    </location>
</feature>
<dbReference type="InterPro" id="IPR012648">
    <property type="entry name" value="Rnl1"/>
</dbReference>
<protein>
    <submittedName>
        <fullName evidence="3">Uncharacterized protein</fullName>
    </submittedName>
</protein>
<reference evidence="3 4" key="1">
    <citation type="submission" date="2019-06" db="EMBL/GenBank/DDBJ databases">
        <authorList>
            <person name="Palmer J.M."/>
        </authorList>
    </citation>
    <scope>NUCLEOTIDE SEQUENCE [LARGE SCALE GENOMIC DNA]</scope>
    <source>
        <strain evidence="3 4">TWF106</strain>
    </source>
</reference>
<comment type="caution">
    <text evidence="3">The sequence shown here is derived from an EMBL/GenBank/DDBJ whole genome shotgun (WGS) entry which is preliminary data.</text>
</comment>
<dbReference type="Pfam" id="PF20819">
    <property type="entry name" value="T4_Rnl1_C"/>
    <property type="match status" value="1"/>
</dbReference>
<dbReference type="InterPro" id="IPR049042">
    <property type="entry name" value="T4_Rnl1_C"/>
</dbReference>
<evidence type="ECO:0000313" key="3">
    <source>
        <dbReference type="EMBL" id="KAF3199128.1"/>
    </source>
</evidence>
<dbReference type="NCBIfam" id="TIGR02308">
    <property type="entry name" value="RNA_lig_T4_1"/>
    <property type="match status" value="1"/>
</dbReference>
<dbReference type="Pfam" id="PF09511">
    <property type="entry name" value="RNA_lig_T4_1"/>
    <property type="match status" value="1"/>
</dbReference>
<accession>A0A6G1MPH5</accession>
<evidence type="ECO:0000313" key="4">
    <source>
        <dbReference type="Proteomes" id="UP000472727"/>
    </source>
</evidence>
<feature type="domain" description="T4 RNA ligase 1-like N-terminal" evidence="1">
    <location>
        <begin position="50"/>
        <end position="249"/>
    </location>
</feature>
<dbReference type="GO" id="GO:0003972">
    <property type="term" value="F:RNA ligase (ATP) activity"/>
    <property type="evidence" value="ECO:0007669"/>
    <property type="project" value="InterPro"/>
</dbReference>
<gene>
    <name evidence="3" type="ORF">TWF106_004003</name>
</gene>
<dbReference type="Proteomes" id="UP000472727">
    <property type="component" value="Unassembled WGS sequence"/>
</dbReference>
<organism evidence="3 4">
    <name type="scientific">Orbilia oligospora</name>
    <name type="common">Nematode-trapping fungus</name>
    <name type="synonym">Arthrobotrys oligospora</name>
    <dbReference type="NCBI Taxonomy" id="2813651"/>
    <lineage>
        <taxon>Eukaryota</taxon>
        <taxon>Fungi</taxon>
        <taxon>Dikarya</taxon>
        <taxon>Ascomycota</taxon>
        <taxon>Pezizomycotina</taxon>
        <taxon>Orbiliomycetes</taxon>
        <taxon>Orbiliales</taxon>
        <taxon>Orbiliaceae</taxon>
        <taxon>Orbilia</taxon>
    </lineage>
</organism>
<evidence type="ECO:0000259" key="2">
    <source>
        <dbReference type="Pfam" id="PF20819"/>
    </source>
</evidence>
<dbReference type="EMBL" id="WIWS01000192">
    <property type="protein sequence ID" value="KAF3199128.1"/>
    <property type="molecule type" value="Genomic_DNA"/>
</dbReference>
<sequence>MKGLYNDLMSLCASNESFYFVDHNYNGVTFRVFSYRLSTYSDFLLPGALECRGHTFRLDPSNVETTPTLVSIPMEKFFNVGENPMTMNLDWSKVVRVDDKRDGSLISTVSVGGGDDGEFILKSKTSFISQQAKLATNLLGTPDYEPLWEACRRMTKLGFTVNMEYTAPTNQIVLTYKGTELRVLNVRSLDDGSYLPLSDLDIPTKFLVDTFADKVSQSWVDDARTKTGVEGWVLWFDSGMKVKLKTDWYSNLHLQKERVASSRSLFELVLMEQSDDLKTLFLKDPQSITRIEEMEVKAKTIYNRLHKLVDDFYQTNKDLSRKDYAVLAQKLLKAEGVFPQAMNLYSGKAMGLREHLIKNFKSLGLVEVEDTSAAIE</sequence>
<proteinExistence type="predicted"/>
<dbReference type="InterPro" id="IPR019039">
    <property type="entry name" value="T4-Rnl1-like_N"/>
</dbReference>